<dbReference type="PROSITE" id="PS51257">
    <property type="entry name" value="PROKAR_LIPOPROTEIN"/>
    <property type="match status" value="1"/>
</dbReference>
<dbReference type="Pfam" id="PF14064">
    <property type="entry name" value="HmuY"/>
    <property type="match status" value="2"/>
</dbReference>
<dbReference type="InterPro" id="IPR025921">
    <property type="entry name" value="HmuY"/>
</dbReference>
<dbReference type="CDD" id="cd12105">
    <property type="entry name" value="HmuY"/>
    <property type="match status" value="1"/>
</dbReference>
<gene>
    <name evidence="2" type="ORF">GCM10022423_40270</name>
</gene>
<evidence type="ECO:0008006" key="4">
    <source>
        <dbReference type="Google" id="ProtNLM"/>
    </source>
</evidence>
<evidence type="ECO:0000313" key="2">
    <source>
        <dbReference type="EMBL" id="GAA3780086.1"/>
    </source>
</evidence>
<accession>A0ABP7H0Q8</accession>
<proteinExistence type="predicted"/>
<name>A0ABP7H0Q8_9FLAO</name>
<evidence type="ECO:0000256" key="1">
    <source>
        <dbReference type="SAM" id="SignalP"/>
    </source>
</evidence>
<evidence type="ECO:0000313" key="3">
    <source>
        <dbReference type="Proteomes" id="UP001500748"/>
    </source>
</evidence>
<sequence>MKKLLFLSIALLSLVSCSSDDNNPVEANAVSFAQASLNLTQAATPIELKFATATTEAGTLTISFTETGVVSGTDFTTLPAATAKTVVVPFEKGVSSVSFTFNKLKDAIEGEVKNVVFTITTSSINIVTGLNKSVQVNFNQTASLGSVLAATVGGPNQPNQLYLDLSSGTSKSVNRAAWDFGFYSGSDFRVIINGSVKMAVKKLETSDITLPQEIDANVTVGAGSTLASNGFVDNPTGVLAGAGAGIGTAIAEVSATDADNKVYLVNMGALVGTAVPEKGNVIVDGESRGWKKVRILRNGNGYKIQYADLASTTFTEKTISKDAAFNFNYFSIASGNTVSVEPEKDKWDLNFTVFTNYLNMGTGEVTYGYSDFITTNSKGGAKVYQVLVSTGGSYADFTKAKVVEDSFKVSETDQRIIGANWRNGGSQTTLPSIRTDRFYVVKDAAGNYYKVKFLTMLNEASERGNVTLEYAILK</sequence>
<keyword evidence="3" id="KW-1185">Reference proteome</keyword>
<dbReference type="RefSeq" id="WP_345146504.1">
    <property type="nucleotide sequence ID" value="NZ_BAABDU010000007.1"/>
</dbReference>
<feature type="chain" id="PRO_5045352584" description="Heme-binding HmuY-like protein" evidence="1">
    <location>
        <begin position="19"/>
        <end position="474"/>
    </location>
</feature>
<organism evidence="2 3">
    <name type="scientific">Flavobacterium ginsengiterrae</name>
    <dbReference type="NCBI Taxonomy" id="871695"/>
    <lineage>
        <taxon>Bacteria</taxon>
        <taxon>Pseudomonadati</taxon>
        <taxon>Bacteroidota</taxon>
        <taxon>Flavobacteriia</taxon>
        <taxon>Flavobacteriales</taxon>
        <taxon>Flavobacteriaceae</taxon>
        <taxon>Flavobacterium</taxon>
    </lineage>
</organism>
<keyword evidence="1" id="KW-0732">Signal</keyword>
<dbReference type="Proteomes" id="UP001500748">
    <property type="component" value="Unassembled WGS sequence"/>
</dbReference>
<dbReference type="EMBL" id="BAABDU010000007">
    <property type="protein sequence ID" value="GAA3780086.1"/>
    <property type="molecule type" value="Genomic_DNA"/>
</dbReference>
<reference evidence="3" key="1">
    <citation type="journal article" date="2019" name="Int. J. Syst. Evol. Microbiol.">
        <title>The Global Catalogue of Microorganisms (GCM) 10K type strain sequencing project: providing services to taxonomists for standard genome sequencing and annotation.</title>
        <authorList>
            <consortium name="The Broad Institute Genomics Platform"/>
            <consortium name="The Broad Institute Genome Sequencing Center for Infectious Disease"/>
            <person name="Wu L."/>
            <person name="Ma J."/>
        </authorList>
    </citation>
    <scope>NUCLEOTIDE SEQUENCE [LARGE SCALE GENOMIC DNA]</scope>
    <source>
        <strain evidence="3">JCM 17337</strain>
    </source>
</reference>
<protein>
    <recommendedName>
        <fullName evidence="4">Heme-binding HmuY-like protein</fullName>
    </recommendedName>
</protein>
<feature type="signal peptide" evidence="1">
    <location>
        <begin position="1"/>
        <end position="18"/>
    </location>
</feature>
<comment type="caution">
    <text evidence="2">The sequence shown here is derived from an EMBL/GenBank/DDBJ whole genome shotgun (WGS) entry which is preliminary data.</text>
</comment>